<dbReference type="CDD" id="cd16620">
    <property type="entry name" value="vRING-HC-C4C4_RBBP6"/>
    <property type="match status" value="1"/>
</dbReference>
<dbReference type="Gramene" id="EFJ20591">
    <property type="protein sequence ID" value="EFJ20591"/>
    <property type="gene ID" value="SELMODRAFT_108958"/>
</dbReference>
<dbReference type="Gene3D" id="3.10.20.90">
    <property type="entry name" value="Phosphatidylinositol 3-kinase Catalytic Subunit, Chain A, domain 1"/>
    <property type="match status" value="1"/>
</dbReference>
<evidence type="ECO:0000256" key="5">
    <source>
        <dbReference type="ARBA" id="ARBA00023242"/>
    </source>
</evidence>
<dbReference type="InterPro" id="IPR025829">
    <property type="entry name" value="Zn_knuckle_CX2CX3GHX4C"/>
</dbReference>
<feature type="compositionally biased region" description="Gly residues" evidence="7">
    <location>
        <begin position="187"/>
        <end position="202"/>
    </location>
</feature>
<dbReference type="PROSITE" id="PS50158">
    <property type="entry name" value="ZF_CCHC"/>
    <property type="match status" value="1"/>
</dbReference>
<evidence type="ECO:0000256" key="4">
    <source>
        <dbReference type="ARBA" id="ARBA00022833"/>
    </source>
</evidence>
<dbReference type="Pfam" id="PF08783">
    <property type="entry name" value="DWNN"/>
    <property type="match status" value="1"/>
</dbReference>
<dbReference type="AlphaFoldDB" id="D8S5G4"/>
<evidence type="ECO:0000313" key="10">
    <source>
        <dbReference type="EMBL" id="EFJ20591.1"/>
    </source>
</evidence>
<dbReference type="InterPro" id="IPR036875">
    <property type="entry name" value="Znf_CCHC_sf"/>
</dbReference>
<dbReference type="InterPro" id="IPR033489">
    <property type="entry name" value="RBBP6"/>
</dbReference>
<dbReference type="InterPro" id="IPR014891">
    <property type="entry name" value="DWNN_domain"/>
</dbReference>
<evidence type="ECO:0000256" key="7">
    <source>
        <dbReference type="SAM" id="MobiDB-lite"/>
    </source>
</evidence>
<evidence type="ECO:0000259" key="8">
    <source>
        <dbReference type="PROSITE" id="PS50158"/>
    </source>
</evidence>
<dbReference type="eggNOG" id="KOG0314">
    <property type="taxonomic scope" value="Eukaryota"/>
</dbReference>
<evidence type="ECO:0008006" key="12">
    <source>
        <dbReference type="Google" id="ProtNLM"/>
    </source>
</evidence>
<proteinExistence type="predicted"/>
<dbReference type="GO" id="GO:0061630">
    <property type="term" value="F:ubiquitin protein ligase activity"/>
    <property type="evidence" value="ECO:0000318"/>
    <property type="project" value="GO_Central"/>
</dbReference>
<evidence type="ECO:0000256" key="3">
    <source>
        <dbReference type="ARBA" id="ARBA00022771"/>
    </source>
</evidence>
<dbReference type="SMART" id="SM01180">
    <property type="entry name" value="DWNN"/>
    <property type="match status" value="1"/>
</dbReference>
<dbReference type="HOGENOM" id="CLU_015100_1_0_1"/>
<dbReference type="GO" id="GO:0005634">
    <property type="term" value="C:nucleus"/>
    <property type="evidence" value="ECO:0000318"/>
    <property type="project" value="GO_Central"/>
</dbReference>
<evidence type="ECO:0000313" key="11">
    <source>
        <dbReference type="Proteomes" id="UP000001514"/>
    </source>
</evidence>
<dbReference type="STRING" id="88036.D8S5G4"/>
<dbReference type="EMBL" id="GL377602">
    <property type="protein sequence ID" value="EFJ20591.1"/>
    <property type="molecule type" value="Genomic_DNA"/>
</dbReference>
<gene>
    <name evidence="10" type="ORF">SELMODRAFT_108958</name>
</gene>
<feature type="domain" description="DWNN" evidence="9">
    <location>
        <begin position="3"/>
        <end position="76"/>
    </location>
</feature>
<dbReference type="PANTHER" id="PTHR15439">
    <property type="entry name" value="RETINOBLASTOMA-BINDING PROTEIN 6"/>
    <property type="match status" value="1"/>
</dbReference>
<evidence type="ECO:0000259" key="9">
    <source>
        <dbReference type="PROSITE" id="PS51282"/>
    </source>
</evidence>
<feature type="region of interest" description="Disordered" evidence="7">
    <location>
        <begin position="186"/>
        <end position="205"/>
    </location>
</feature>
<dbReference type="GO" id="GO:0006397">
    <property type="term" value="P:mRNA processing"/>
    <property type="evidence" value="ECO:0007669"/>
    <property type="project" value="InterPro"/>
</dbReference>
<reference evidence="10 11" key="1">
    <citation type="journal article" date="2011" name="Science">
        <title>The Selaginella genome identifies genetic changes associated with the evolution of vascular plants.</title>
        <authorList>
            <person name="Banks J.A."/>
            <person name="Nishiyama T."/>
            <person name="Hasebe M."/>
            <person name="Bowman J.L."/>
            <person name="Gribskov M."/>
            <person name="dePamphilis C."/>
            <person name="Albert V.A."/>
            <person name="Aono N."/>
            <person name="Aoyama T."/>
            <person name="Ambrose B.A."/>
            <person name="Ashton N.W."/>
            <person name="Axtell M.J."/>
            <person name="Barker E."/>
            <person name="Barker M.S."/>
            <person name="Bennetzen J.L."/>
            <person name="Bonawitz N.D."/>
            <person name="Chapple C."/>
            <person name="Cheng C."/>
            <person name="Correa L.G."/>
            <person name="Dacre M."/>
            <person name="DeBarry J."/>
            <person name="Dreyer I."/>
            <person name="Elias M."/>
            <person name="Engstrom E.M."/>
            <person name="Estelle M."/>
            <person name="Feng L."/>
            <person name="Finet C."/>
            <person name="Floyd S.K."/>
            <person name="Frommer W.B."/>
            <person name="Fujita T."/>
            <person name="Gramzow L."/>
            <person name="Gutensohn M."/>
            <person name="Harholt J."/>
            <person name="Hattori M."/>
            <person name="Heyl A."/>
            <person name="Hirai T."/>
            <person name="Hiwatashi Y."/>
            <person name="Ishikawa M."/>
            <person name="Iwata M."/>
            <person name="Karol K.G."/>
            <person name="Koehler B."/>
            <person name="Kolukisaoglu U."/>
            <person name="Kubo M."/>
            <person name="Kurata T."/>
            <person name="Lalonde S."/>
            <person name="Li K."/>
            <person name="Li Y."/>
            <person name="Litt A."/>
            <person name="Lyons E."/>
            <person name="Manning G."/>
            <person name="Maruyama T."/>
            <person name="Michael T.P."/>
            <person name="Mikami K."/>
            <person name="Miyazaki S."/>
            <person name="Morinaga S."/>
            <person name="Murata T."/>
            <person name="Mueller-Roeber B."/>
            <person name="Nelson D.R."/>
            <person name="Obara M."/>
            <person name="Oguri Y."/>
            <person name="Olmstead R.G."/>
            <person name="Onodera N."/>
            <person name="Petersen B.L."/>
            <person name="Pils B."/>
            <person name="Prigge M."/>
            <person name="Rensing S.A."/>
            <person name="Riano-Pachon D.M."/>
            <person name="Roberts A.W."/>
            <person name="Sato Y."/>
            <person name="Scheller H.V."/>
            <person name="Schulz B."/>
            <person name="Schulz C."/>
            <person name="Shakirov E.V."/>
            <person name="Shibagaki N."/>
            <person name="Shinohara N."/>
            <person name="Shippen D.E."/>
            <person name="Soerensen I."/>
            <person name="Sotooka R."/>
            <person name="Sugimoto N."/>
            <person name="Sugita M."/>
            <person name="Sumikawa N."/>
            <person name="Tanurdzic M."/>
            <person name="Theissen G."/>
            <person name="Ulvskov P."/>
            <person name="Wakazuki S."/>
            <person name="Weng J.K."/>
            <person name="Willats W.W."/>
            <person name="Wipf D."/>
            <person name="Wolf P.G."/>
            <person name="Yang L."/>
            <person name="Zimmer A.D."/>
            <person name="Zhu Q."/>
            <person name="Mitros T."/>
            <person name="Hellsten U."/>
            <person name="Loque D."/>
            <person name="Otillar R."/>
            <person name="Salamov A."/>
            <person name="Schmutz J."/>
            <person name="Shapiro H."/>
            <person name="Lindquist E."/>
            <person name="Lucas S."/>
            <person name="Rokhsar D."/>
            <person name="Grigoriev I.V."/>
        </authorList>
    </citation>
    <scope>NUCLEOTIDE SEQUENCE [LARGE SCALE GENOMIC DNA]</scope>
</reference>
<dbReference type="GO" id="GO:0003676">
    <property type="term" value="F:nucleic acid binding"/>
    <property type="evidence" value="ECO:0007669"/>
    <property type="project" value="InterPro"/>
</dbReference>
<dbReference type="Pfam" id="PF13696">
    <property type="entry name" value="zf-CCHC_2"/>
    <property type="match status" value="1"/>
</dbReference>
<dbReference type="SUPFAM" id="SSF57850">
    <property type="entry name" value="RING/U-box"/>
    <property type="match status" value="1"/>
</dbReference>
<evidence type="ECO:0000256" key="6">
    <source>
        <dbReference type="PROSITE-ProRule" id="PRU00047"/>
    </source>
</evidence>
<evidence type="ECO:0000256" key="1">
    <source>
        <dbReference type="ARBA" id="ARBA00004123"/>
    </source>
</evidence>
<dbReference type="GO" id="GO:0016567">
    <property type="term" value="P:protein ubiquitination"/>
    <property type="evidence" value="ECO:0000318"/>
    <property type="project" value="GO_Central"/>
</dbReference>
<dbReference type="Gene3D" id="3.30.40.10">
    <property type="entry name" value="Zinc/RING finger domain, C3HC4 (zinc finger)"/>
    <property type="match status" value="1"/>
</dbReference>
<keyword evidence="11" id="KW-1185">Reference proteome</keyword>
<dbReference type="GO" id="GO:0006511">
    <property type="term" value="P:ubiquitin-dependent protein catabolic process"/>
    <property type="evidence" value="ECO:0000318"/>
    <property type="project" value="GO_Central"/>
</dbReference>
<dbReference type="PROSITE" id="PS51282">
    <property type="entry name" value="DWNN"/>
    <property type="match status" value="1"/>
</dbReference>
<organism evidence="11">
    <name type="scientific">Selaginella moellendorffii</name>
    <name type="common">Spikemoss</name>
    <dbReference type="NCBI Taxonomy" id="88036"/>
    <lineage>
        <taxon>Eukaryota</taxon>
        <taxon>Viridiplantae</taxon>
        <taxon>Streptophyta</taxon>
        <taxon>Embryophyta</taxon>
        <taxon>Tracheophyta</taxon>
        <taxon>Lycopodiopsida</taxon>
        <taxon>Selaginellales</taxon>
        <taxon>Selaginellaceae</taxon>
        <taxon>Selaginella</taxon>
    </lineage>
</organism>
<dbReference type="KEGG" id="smo:SELMODRAFT_108958"/>
<dbReference type="GO" id="GO:0008270">
    <property type="term" value="F:zinc ion binding"/>
    <property type="evidence" value="ECO:0007669"/>
    <property type="project" value="UniProtKB-KW"/>
</dbReference>
<dbReference type="SUPFAM" id="SSF57756">
    <property type="entry name" value="Retrovirus zinc finger-like domains"/>
    <property type="match status" value="1"/>
</dbReference>
<keyword evidence="5" id="KW-0539">Nucleus</keyword>
<keyword evidence="4" id="KW-0862">Zinc</keyword>
<keyword evidence="2" id="KW-0479">Metal-binding</keyword>
<protein>
    <recommendedName>
        <fullName evidence="12">DWNN domain-containing protein</fullName>
    </recommendedName>
</protein>
<evidence type="ECO:0000256" key="2">
    <source>
        <dbReference type="ARBA" id="ARBA00022723"/>
    </source>
</evidence>
<name>D8S5G4_SELML</name>
<comment type="subcellular location">
    <subcellularLocation>
        <location evidence="1">Nucleus</location>
    </subcellularLocation>
</comment>
<keyword evidence="3 6" id="KW-0863">Zinc-finger</keyword>
<dbReference type="InterPro" id="IPR013083">
    <property type="entry name" value="Znf_RING/FYVE/PHD"/>
</dbReference>
<dbReference type="OMA" id="NSECACG"/>
<feature type="domain" description="CCHC-type" evidence="8">
    <location>
        <begin position="215"/>
        <end position="229"/>
    </location>
</feature>
<accession>D8S5G4</accession>
<dbReference type="InParanoid" id="D8S5G4"/>
<dbReference type="Proteomes" id="UP000001514">
    <property type="component" value="Unassembled WGS sequence"/>
</dbReference>
<sequence>MAVYYKFKSAKDYSAVPVEGPFLSILQLKERIVDKMRLERPPDFDLLISNSQTNEEYADEGFLVPKNTSVLVRRVPGTFRVRVPVITEPKPEPKVVEELLSKVENPVKTTTVNPLPFVQSDWSDDFGVDLYEDPQTSKAQQVPQATVPVADAAAKAEEEAKIKAFCDASASEWQRYRRVQTQQAFVGGRGRGGGGRGMGRGTGFMRKTPPDGYVCHRCNEPGHYIQHCPTNKDPSYNIKRVKLPTGIPRTMLVANPDGSYAMPNGEIAVLRPNEELFEKEVVSLTSNKVVNEVPPELRCPLCKDVLKDAVLTSKCCFKSYCDRCIRNEIISKGKCVCGATHVLADDLLPNKTLRDAIERLLESNAATSSTENHGSKVILPGKLCVLSREDLNLIHCSQIWSQCCL</sequence>
<dbReference type="InterPro" id="IPR001878">
    <property type="entry name" value="Znf_CCHC"/>
</dbReference>
<dbReference type="PANTHER" id="PTHR15439:SF0">
    <property type="entry name" value="CELL DIVISION CYCLE AND APOPTOSIS REGULATOR PROTEIN 1-RELATED"/>
    <property type="match status" value="1"/>
</dbReference>
<dbReference type="Gene3D" id="4.10.60.10">
    <property type="entry name" value="Zinc finger, CCHC-type"/>
    <property type="match status" value="1"/>
</dbReference>